<keyword evidence="4" id="KW-1185">Reference proteome</keyword>
<sequence length="194" mass="21377">MPDFCSVYVISKGKISSTLSASRPPPFVSPIRNQLLYQSSSSPDMSETQLPSTMSIKGVPRSTSETPTNSLPNDTSFIKSPFTHRRGPNGKPYELSQPDADISFVSSGRPSTDRMFPSFDESFEMGPTSQLSSFSDIDNKSFESLHLGRRSVDMRTSPESSYVSLDSDRSITSQAMVRVSKPLMDGYMHATTHN</sequence>
<feature type="region of interest" description="Disordered" evidence="1">
    <location>
        <begin position="40"/>
        <end position="100"/>
    </location>
</feature>
<name>A0ABC8TJE7_9AQUA</name>
<feature type="compositionally biased region" description="Polar residues" evidence="1">
    <location>
        <begin position="40"/>
        <end position="78"/>
    </location>
</feature>
<dbReference type="EMBL" id="CAUOFW020001058">
    <property type="protein sequence ID" value="CAK9140593.1"/>
    <property type="molecule type" value="Genomic_DNA"/>
</dbReference>
<dbReference type="Proteomes" id="UP001642360">
    <property type="component" value="Unassembled WGS sequence"/>
</dbReference>
<dbReference type="EMBL" id="CAUOFW020005236">
    <property type="protein sequence ID" value="CAK9169091.1"/>
    <property type="molecule type" value="Genomic_DNA"/>
</dbReference>
<evidence type="ECO:0000256" key="1">
    <source>
        <dbReference type="SAM" id="MobiDB-lite"/>
    </source>
</evidence>
<proteinExistence type="predicted"/>
<protein>
    <submittedName>
        <fullName evidence="3">Uncharacterized protein</fullName>
    </submittedName>
</protein>
<accession>A0ABC8TJE7</accession>
<evidence type="ECO:0000313" key="3">
    <source>
        <dbReference type="EMBL" id="CAK9169091.1"/>
    </source>
</evidence>
<organism evidence="3 4">
    <name type="scientific">Ilex paraguariensis</name>
    <name type="common">yerba mate</name>
    <dbReference type="NCBI Taxonomy" id="185542"/>
    <lineage>
        <taxon>Eukaryota</taxon>
        <taxon>Viridiplantae</taxon>
        <taxon>Streptophyta</taxon>
        <taxon>Embryophyta</taxon>
        <taxon>Tracheophyta</taxon>
        <taxon>Spermatophyta</taxon>
        <taxon>Magnoliopsida</taxon>
        <taxon>eudicotyledons</taxon>
        <taxon>Gunneridae</taxon>
        <taxon>Pentapetalae</taxon>
        <taxon>asterids</taxon>
        <taxon>campanulids</taxon>
        <taxon>Aquifoliales</taxon>
        <taxon>Aquifoliaceae</taxon>
        <taxon>Ilex</taxon>
    </lineage>
</organism>
<dbReference type="AlphaFoldDB" id="A0ABC8TJE7"/>
<gene>
    <name evidence="3" type="ORF">ILEXP_LOCUS38533</name>
    <name evidence="2" type="ORF">ILEXP_LOCUS8097</name>
</gene>
<reference evidence="3 4" key="1">
    <citation type="submission" date="2024-02" db="EMBL/GenBank/DDBJ databases">
        <authorList>
            <person name="Vignale AGUSTIN F."/>
            <person name="Sosa J E."/>
            <person name="Modenutti C."/>
        </authorList>
    </citation>
    <scope>NUCLEOTIDE SEQUENCE [LARGE SCALE GENOMIC DNA]</scope>
</reference>
<evidence type="ECO:0000313" key="2">
    <source>
        <dbReference type="EMBL" id="CAK9140593.1"/>
    </source>
</evidence>
<comment type="caution">
    <text evidence="3">The sequence shown here is derived from an EMBL/GenBank/DDBJ whole genome shotgun (WGS) entry which is preliminary data.</text>
</comment>
<evidence type="ECO:0000313" key="4">
    <source>
        <dbReference type="Proteomes" id="UP001642360"/>
    </source>
</evidence>